<organism evidence="11 12">
    <name type="scientific">Mesosutterella faecium</name>
    <dbReference type="NCBI Taxonomy" id="2925194"/>
    <lineage>
        <taxon>Bacteria</taxon>
        <taxon>Pseudomonadati</taxon>
        <taxon>Pseudomonadota</taxon>
        <taxon>Betaproteobacteria</taxon>
        <taxon>Burkholderiales</taxon>
        <taxon>Sutterellaceae</taxon>
        <taxon>Mesosutterella</taxon>
    </lineage>
</organism>
<dbReference type="Gene3D" id="3.40.140.10">
    <property type="entry name" value="Cytidine Deaminase, domain 2"/>
    <property type="match status" value="1"/>
</dbReference>
<comment type="cofactor">
    <cofactor evidence="8">
        <name>Zn(2+)</name>
        <dbReference type="ChEBI" id="CHEBI:29105"/>
    </cofactor>
    <text evidence="8">Binds 1 zinc ion per subunit.</text>
</comment>
<dbReference type="EC" id="3.5.4.33" evidence="8"/>
<dbReference type="RefSeq" id="WP_243376238.1">
    <property type="nucleotide sequence ID" value="NZ_JAKZJU020000001.1"/>
</dbReference>
<keyword evidence="12" id="KW-1185">Reference proteome</keyword>
<evidence type="ECO:0000256" key="9">
    <source>
        <dbReference type="SAM" id="MobiDB-lite"/>
    </source>
</evidence>
<evidence type="ECO:0000259" key="10">
    <source>
        <dbReference type="PROSITE" id="PS51747"/>
    </source>
</evidence>
<dbReference type="NCBIfam" id="NF008113">
    <property type="entry name" value="PRK10860.1"/>
    <property type="match status" value="1"/>
</dbReference>
<keyword evidence="5 8" id="KW-0378">Hydrolase</keyword>
<reference evidence="11" key="1">
    <citation type="submission" date="2023-03" db="EMBL/GenBank/DDBJ databases">
        <title>Mesosutterella sp. nov. isolated from porcine feces.</title>
        <authorList>
            <person name="Yu S."/>
        </authorList>
    </citation>
    <scope>NUCLEOTIDE SEQUENCE</scope>
    <source>
        <strain evidence="11">AGMB02718</strain>
    </source>
</reference>
<evidence type="ECO:0000256" key="1">
    <source>
        <dbReference type="ARBA" id="ARBA00010669"/>
    </source>
</evidence>
<feature type="binding site" evidence="8">
    <location>
        <position position="200"/>
    </location>
    <ligand>
        <name>Zn(2+)</name>
        <dbReference type="ChEBI" id="CHEBI:29105"/>
        <note>catalytic</note>
    </ligand>
</feature>
<sequence length="299" mass="31887">MTESPPEWIGRADLDRFLDLTVRGGWPVARLPAAEASDRRAVLAAYALYLLSDPQAGPEEAARSFLSSAGSFLSGTPSELAALARAEGWIGPDGLARAAASPGLSARRLALEVEFAENLRRDRRERVRRELQRKNTLANAPRSPGPAPGEDERFMREALLEAQRAGREGEVPVGAVLVSGGEVIGRGRNAPLALHDPTAHAEVQAIRDAGARCSNYRLSGCTLYVTLEPCLMCAGAIAHARLGRVVYGAPDPKAGAFGGACDVRALAPYPRRLAVAGGVLESECAGLLRDFFAKRRRSQ</sequence>
<comment type="similarity">
    <text evidence="1">Belongs to the cytidine and deoxycytidylate deaminase family. ADAT2 subfamily.</text>
</comment>
<dbReference type="PROSITE" id="PS51747">
    <property type="entry name" value="CYT_DCMP_DEAMINASES_2"/>
    <property type="match status" value="1"/>
</dbReference>
<comment type="caution">
    <text evidence="11">The sequence shown here is derived from an EMBL/GenBank/DDBJ whole genome shotgun (WGS) entry which is preliminary data.</text>
</comment>
<dbReference type="PROSITE" id="PS00903">
    <property type="entry name" value="CYT_DCMP_DEAMINASES_1"/>
    <property type="match status" value="1"/>
</dbReference>
<accession>A0ABT7IMD5</accession>
<feature type="binding site" evidence="8">
    <location>
        <position position="233"/>
    </location>
    <ligand>
        <name>Zn(2+)</name>
        <dbReference type="ChEBI" id="CHEBI:29105"/>
        <note>catalytic</note>
    </ligand>
</feature>
<dbReference type="GO" id="GO:0052717">
    <property type="term" value="F:tRNA-specific adenosine-34 deaminase activity"/>
    <property type="evidence" value="ECO:0007669"/>
    <property type="project" value="UniProtKB-EC"/>
</dbReference>
<evidence type="ECO:0000256" key="3">
    <source>
        <dbReference type="ARBA" id="ARBA00022694"/>
    </source>
</evidence>
<evidence type="ECO:0000256" key="6">
    <source>
        <dbReference type="ARBA" id="ARBA00022833"/>
    </source>
</evidence>
<comment type="catalytic activity">
    <reaction evidence="7 8">
        <text>adenosine(34) in tRNA + H2O + H(+) = inosine(34) in tRNA + NH4(+)</text>
        <dbReference type="Rhea" id="RHEA:43168"/>
        <dbReference type="Rhea" id="RHEA-COMP:10373"/>
        <dbReference type="Rhea" id="RHEA-COMP:10374"/>
        <dbReference type="ChEBI" id="CHEBI:15377"/>
        <dbReference type="ChEBI" id="CHEBI:15378"/>
        <dbReference type="ChEBI" id="CHEBI:28938"/>
        <dbReference type="ChEBI" id="CHEBI:74411"/>
        <dbReference type="ChEBI" id="CHEBI:82852"/>
        <dbReference type="EC" id="3.5.4.33"/>
    </reaction>
</comment>
<evidence type="ECO:0000256" key="7">
    <source>
        <dbReference type="ARBA" id="ARBA00048045"/>
    </source>
</evidence>
<evidence type="ECO:0000256" key="4">
    <source>
        <dbReference type="ARBA" id="ARBA00022723"/>
    </source>
</evidence>
<dbReference type="InterPro" id="IPR016192">
    <property type="entry name" value="APOBEC/CMP_deaminase_Zn-bd"/>
</dbReference>
<keyword evidence="3 8" id="KW-0819">tRNA processing</keyword>
<keyword evidence="4 8" id="KW-0479">Metal-binding</keyword>
<name>A0ABT7IMD5_9BURK</name>
<proteinExistence type="inferred from homology"/>
<dbReference type="EMBL" id="JAKZJU020000001">
    <property type="protein sequence ID" value="MDL2059524.1"/>
    <property type="molecule type" value="Genomic_DNA"/>
</dbReference>
<dbReference type="InterPro" id="IPR002125">
    <property type="entry name" value="CMP_dCMP_dom"/>
</dbReference>
<evidence type="ECO:0000313" key="11">
    <source>
        <dbReference type="EMBL" id="MDL2059524.1"/>
    </source>
</evidence>
<comment type="function">
    <text evidence="8">Catalyzes the deamination of adenosine to inosine at the wobble position 34 of tRNA(Arg2).</text>
</comment>
<dbReference type="InterPro" id="IPR016193">
    <property type="entry name" value="Cytidine_deaminase-like"/>
</dbReference>
<dbReference type="PANTHER" id="PTHR11079">
    <property type="entry name" value="CYTOSINE DEAMINASE FAMILY MEMBER"/>
    <property type="match status" value="1"/>
</dbReference>
<protein>
    <recommendedName>
        <fullName evidence="8">tRNA-specific adenosine deaminase</fullName>
        <ecNumber evidence="8">3.5.4.33</ecNumber>
    </recommendedName>
</protein>
<dbReference type="Pfam" id="PF00383">
    <property type="entry name" value="dCMP_cyt_deam_1"/>
    <property type="match status" value="1"/>
</dbReference>
<comment type="subunit">
    <text evidence="2 8">Homodimer.</text>
</comment>
<dbReference type="InterPro" id="IPR028883">
    <property type="entry name" value="tRNA_aden_deaminase"/>
</dbReference>
<dbReference type="CDD" id="cd01285">
    <property type="entry name" value="nucleoside_deaminase"/>
    <property type="match status" value="1"/>
</dbReference>
<evidence type="ECO:0000256" key="8">
    <source>
        <dbReference type="HAMAP-Rule" id="MF_00972"/>
    </source>
</evidence>
<feature type="domain" description="CMP/dCMP-type deaminase" evidence="10">
    <location>
        <begin position="149"/>
        <end position="260"/>
    </location>
</feature>
<dbReference type="HAMAP" id="MF_00972">
    <property type="entry name" value="tRNA_aden_deaminase"/>
    <property type="match status" value="1"/>
</dbReference>
<keyword evidence="6 8" id="KW-0862">Zinc</keyword>
<evidence type="ECO:0000313" key="12">
    <source>
        <dbReference type="Proteomes" id="UP001165481"/>
    </source>
</evidence>
<dbReference type="SUPFAM" id="SSF53927">
    <property type="entry name" value="Cytidine deaminase-like"/>
    <property type="match status" value="1"/>
</dbReference>
<gene>
    <name evidence="8 11" type="primary">tadA</name>
    <name evidence="11" type="ORF">MUN46_006235</name>
</gene>
<feature type="active site" description="Proton donor" evidence="8">
    <location>
        <position position="202"/>
    </location>
</feature>
<evidence type="ECO:0000256" key="2">
    <source>
        <dbReference type="ARBA" id="ARBA00011738"/>
    </source>
</evidence>
<feature type="region of interest" description="Disordered" evidence="9">
    <location>
        <begin position="130"/>
        <end position="151"/>
    </location>
</feature>
<dbReference type="Proteomes" id="UP001165481">
    <property type="component" value="Unassembled WGS sequence"/>
</dbReference>
<dbReference type="PANTHER" id="PTHR11079:SF202">
    <property type="entry name" value="TRNA-SPECIFIC ADENOSINE DEAMINASE"/>
    <property type="match status" value="1"/>
</dbReference>
<evidence type="ECO:0000256" key="5">
    <source>
        <dbReference type="ARBA" id="ARBA00022801"/>
    </source>
</evidence>
<feature type="binding site" evidence="8">
    <location>
        <position position="230"/>
    </location>
    <ligand>
        <name>Zn(2+)</name>
        <dbReference type="ChEBI" id="CHEBI:29105"/>
        <note>catalytic</note>
    </ligand>
</feature>